<comment type="caution">
    <text evidence="17">The sequence shown here is derived from an EMBL/GenBank/DDBJ whole genome shotgun (WGS) entry which is preliminary data.</text>
</comment>
<dbReference type="SUPFAM" id="SSF52980">
    <property type="entry name" value="Restriction endonuclease-like"/>
    <property type="match status" value="1"/>
</dbReference>
<feature type="domain" description="UvrD-like helicase ATP-binding" evidence="15">
    <location>
        <begin position="22"/>
        <end position="368"/>
    </location>
</feature>
<evidence type="ECO:0000256" key="13">
    <source>
        <dbReference type="ARBA" id="ARBA00048988"/>
    </source>
</evidence>
<comment type="catalytic activity">
    <reaction evidence="11">
        <text>Couples ATP hydrolysis with the unwinding of duplex DNA by translocating in the 3'-5' direction.</text>
        <dbReference type="EC" id="5.6.2.4"/>
    </reaction>
</comment>
<keyword evidence="8" id="KW-0238">DNA-binding</keyword>
<keyword evidence="9" id="KW-0234">DNA repair</keyword>
<keyword evidence="5 14" id="KW-0347">Helicase</keyword>
<evidence type="ECO:0000259" key="15">
    <source>
        <dbReference type="PROSITE" id="PS51198"/>
    </source>
</evidence>
<evidence type="ECO:0000256" key="8">
    <source>
        <dbReference type="ARBA" id="ARBA00023125"/>
    </source>
</evidence>
<gene>
    <name evidence="17" type="ORF">O4213_00225</name>
</gene>
<keyword evidence="3" id="KW-0227">DNA damage</keyword>
<feature type="binding site" evidence="14">
    <location>
        <begin position="43"/>
        <end position="50"/>
    </location>
    <ligand>
        <name>ATP</name>
        <dbReference type="ChEBI" id="CHEBI:30616"/>
    </ligand>
</feature>
<dbReference type="PROSITE" id="PS51217">
    <property type="entry name" value="UVRD_HELICASE_CTER"/>
    <property type="match status" value="1"/>
</dbReference>
<dbReference type="EMBL" id="JAPWIE010000001">
    <property type="protein sequence ID" value="MCZ4548390.1"/>
    <property type="molecule type" value="Genomic_DNA"/>
</dbReference>
<dbReference type="InterPro" id="IPR011604">
    <property type="entry name" value="PDDEXK-like_dom_sf"/>
</dbReference>
<dbReference type="Gene3D" id="1.10.486.10">
    <property type="entry name" value="PCRA, domain 4"/>
    <property type="match status" value="1"/>
</dbReference>
<evidence type="ECO:0000256" key="10">
    <source>
        <dbReference type="ARBA" id="ARBA00023235"/>
    </source>
</evidence>
<dbReference type="Pfam" id="PF12705">
    <property type="entry name" value="PDDEXK_1"/>
    <property type="match status" value="1"/>
</dbReference>
<dbReference type="InterPro" id="IPR000212">
    <property type="entry name" value="DNA_helicase_UvrD/REP"/>
</dbReference>
<dbReference type="EC" id="5.6.2.4" evidence="12"/>
<evidence type="ECO:0000256" key="4">
    <source>
        <dbReference type="ARBA" id="ARBA00022801"/>
    </source>
</evidence>
<reference evidence="17" key="1">
    <citation type="submission" date="2022-12" db="EMBL/GenBank/DDBJ databases">
        <authorList>
            <person name="Krivoruchko A.V."/>
            <person name="Elkin A."/>
        </authorList>
    </citation>
    <scope>NUCLEOTIDE SEQUENCE</scope>
    <source>
        <strain evidence="17">IEGM 1388</strain>
    </source>
</reference>
<evidence type="ECO:0000256" key="12">
    <source>
        <dbReference type="ARBA" id="ARBA00034808"/>
    </source>
</evidence>
<keyword evidence="1" id="KW-0540">Nuclease</keyword>
<keyword evidence="7 14" id="KW-0067">ATP-binding</keyword>
<dbReference type="PROSITE" id="PS51198">
    <property type="entry name" value="UVRD_HELICASE_ATP_BIND"/>
    <property type="match status" value="1"/>
</dbReference>
<dbReference type="InterPro" id="IPR011335">
    <property type="entry name" value="Restrct_endonuc-II-like"/>
</dbReference>
<evidence type="ECO:0000256" key="5">
    <source>
        <dbReference type="ARBA" id="ARBA00022806"/>
    </source>
</evidence>
<dbReference type="Proteomes" id="UP001067235">
    <property type="component" value="Unassembled WGS sequence"/>
</dbReference>
<evidence type="ECO:0000256" key="11">
    <source>
        <dbReference type="ARBA" id="ARBA00034617"/>
    </source>
</evidence>
<dbReference type="InterPro" id="IPR014016">
    <property type="entry name" value="UvrD-like_ATP-bd"/>
</dbReference>
<proteinExistence type="predicted"/>
<dbReference type="Gene3D" id="3.90.320.10">
    <property type="match status" value="1"/>
</dbReference>
<keyword evidence="4 14" id="KW-0378">Hydrolase</keyword>
<feature type="domain" description="UvrD-like helicase C-terminal" evidence="16">
    <location>
        <begin position="369"/>
        <end position="684"/>
    </location>
</feature>
<dbReference type="InterPro" id="IPR014017">
    <property type="entry name" value="DNA_helicase_UvrD-like_C"/>
</dbReference>
<keyword evidence="6" id="KW-0269">Exonuclease</keyword>
<protein>
    <recommendedName>
        <fullName evidence="12">DNA 3'-5' helicase</fullName>
        <ecNumber evidence="12">5.6.2.4</ecNumber>
    </recommendedName>
</protein>
<comment type="catalytic activity">
    <reaction evidence="13">
        <text>ATP + H2O = ADP + phosphate + H(+)</text>
        <dbReference type="Rhea" id="RHEA:13065"/>
        <dbReference type="ChEBI" id="CHEBI:15377"/>
        <dbReference type="ChEBI" id="CHEBI:15378"/>
        <dbReference type="ChEBI" id="CHEBI:30616"/>
        <dbReference type="ChEBI" id="CHEBI:43474"/>
        <dbReference type="ChEBI" id="CHEBI:456216"/>
        <dbReference type="EC" id="5.6.2.4"/>
    </reaction>
</comment>
<keyword evidence="10" id="KW-0413">Isomerase</keyword>
<evidence type="ECO:0000256" key="3">
    <source>
        <dbReference type="ARBA" id="ARBA00022763"/>
    </source>
</evidence>
<evidence type="ECO:0000256" key="2">
    <source>
        <dbReference type="ARBA" id="ARBA00022741"/>
    </source>
</evidence>
<dbReference type="Pfam" id="PF00580">
    <property type="entry name" value="UvrD-helicase"/>
    <property type="match status" value="1"/>
</dbReference>
<evidence type="ECO:0000256" key="7">
    <source>
        <dbReference type="ARBA" id="ARBA00022840"/>
    </source>
</evidence>
<evidence type="ECO:0000313" key="18">
    <source>
        <dbReference type="Proteomes" id="UP001067235"/>
    </source>
</evidence>
<accession>A0ABT4MN18</accession>
<evidence type="ECO:0000256" key="14">
    <source>
        <dbReference type="PROSITE-ProRule" id="PRU00560"/>
    </source>
</evidence>
<dbReference type="CDD" id="cd17932">
    <property type="entry name" value="DEXQc_UvrD"/>
    <property type="match status" value="1"/>
</dbReference>
<evidence type="ECO:0000259" key="16">
    <source>
        <dbReference type="PROSITE" id="PS51217"/>
    </source>
</evidence>
<dbReference type="Gene3D" id="3.40.50.300">
    <property type="entry name" value="P-loop containing nucleotide triphosphate hydrolases"/>
    <property type="match status" value="3"/>
</dbReference>
<dbReference type="InterPro" id="IPR038726">
    <property type="entry name" value="PDDEXK_AddAB-type"/>
</dbReference>
<evidence type="ECO:0000256" key="1">
    <source>
        <dbReference type="ARBA" id="ARBA00022722"/>
    </source>
</evidence>
<dbReference type="InterPro" id="IPR027417">
    <property type="entry name" value="P-loop_NTPase"/>
</dbReference>
<evidence type="ECO:0000256" key="6">
    <source>
        <dbReference type="ARBA" id="ARBA00022839"/>
    </source>
</evidence>
<sequence>MADATTTTRISARVLAGALALPPPTDEQVEVIEAPMEPVLVVAGAGAGKTETMASRVVWLVANRLVEPDGVLGLTFTRKAAQELAARIRRRLSMLAGSSAMGRWDPEGTLRAQLRSADPQVSTYHAYAGRLIADYGLLLPVEPSATLLSETELWQLAFSVVAGWSDDLNTPKTPGGVTESVLKLYGELSEHLVGLDQLAAAGDDLYELIDTLPPTGRQRPEPPQKLRNIQAVIDERRELIPLVAALGQTMRDANVLDFGSQMSLAAKLVATHPEVAETERAAIGAVLLDEYQDTGHSQRVLLSHLFGTPPGVLSGSGIAVTAVGDPIQSIYGWRGASAANLPRFTTDFRCSDGTPAQRLELLTSWRNARYALDMANAASEELRRRGVPVSILRPRDDAPAGTIDLALTETVVQERAWIVDQIEREYNAAGDVPPTVAILVRRNEDSAPLAAELTDRGIAAEVVGIGGLLGVPEVQDVVAMLRLMADPMAGTAAVRLLTGPRWRIGARDLAALWARARDLAAGTNIVTGAMTSLEELDSALDSAVPTETVDQAGLGDALADPGPAQRYSPDGYRRIKSFGHQLTVLRARIGQPLPELVAEVERVTGVDVEAQIRARDLRGNITGREHLDAFAEYVADYTERSAATLPGLLAFLESAADIEKGLEPGKVEIAEDRVQILTVHAAKGLEWDVVVIPHLCANIFPGGKVDGTWLGSARELPPELRGDLAERVGAEGFPPLDLGDLENRKELEEAIDGHKEALRNRKLEEDRRLLYVAVTRTKRALLISGHHWSDSGDKPRGPSIFLTELHDIACRLIETSSDGAPGMTIAGWADAPEEGAENPLAMLTTGVPWPADPLGARRAGTERGADLVRAALRSRGEPALFDMGEDGEPTLLEEDPQVRDWANDLAVLLAERAGEYGTEIEVTMPQHLSVSQLVELDKDEDAFARRLRRPLPFKPNPLARRGTAFHAWVERRFGATRLLDIDELPGAADAEGGSDADLEVLREQFLRSAWASRNPIEVEVPFETVIADTIIRGRMDAVFSEPDGGYTVVDWKTGARPTAAQEHSVFVQLAAYRLAWAELTGTELSKVRAAFHYVRSNTTLEPANLPDRAQLAALIRREKWSQVNPG</sequence>
<dbReference type="PANTHER" id="PTHR11070:SF55">
    <property type="entry name" value="DNA 3'-5' HELICASE"/>
    <property type="match status" value="1"/>
</dbReference>
<evidence type="ECO:0000313" key="17">
    <source>
        <dbReference type="EMBL" id="MCZ4548390.1"/>
    </source>
</evidence>
<evidence type="ECO:0000256" key="9">
    <source>
        <dbReference type="ARBA" id="ARBA00023204"/>
    </source>
</evidence>
<name>A0ABT4MN18_GORRU</name>
<organism evidence="17 18">
    <name type="scientific">Gordonia rubripertincta</name>
    <name type="common">Rhodococcus corallinus</name>
    <dbReference type="NCBI Taxonomy" id="36822"/>
    <lineage>
        <taxon>Bacteria</taxon>
        <taxon>Bacillati</taxon>
        <taxon>Actinomycetota</taxon>
        <taxon>Actinomycetes</taxon>
        <taxon>Mycobacteriales</taxon>
        <taxon>Gordoniaceae</taxon>
        <taxon>Gordonia</taxon>
    </lineage>
</organism>
<dbReference type="RefSeq" id="WP_301568861.1">
    <property type="nucleotide sequence ID" value="NZ_JAPWIE010000001.1"/>
</dbReference>
<dbReference type="PANTHER" id="PTHR11070">
    <property type="entry name" value="UVRD / RECB / PCRA DNA HELICASE FAMILY MEMBER"/>
    <property type="match status" value="1"/>
</dbReference>
<dbReference type="Pfam" id="PF13361">
    <property type="entry name" value="UvrD_C"/>
    <property type="match status" value="2"/>
</dbReference>
<keyword evidence="2 14" id="KW-0547">Nucleotide-binding</keyword>
<keyword evidence="18" id="KW-1185">Reference proteome</keyword>
<dbReference type="SUPFAM" id="SSF52540">
    <property type="entry name" value="P-loop containing nucleoside triphosphate hydrolases"/>
    <property type="match status" value="1"/>
</dbReference>